<dbReference type="Proteomes" id="UP001629953">
    <property type="component" value="Unassembled WGS sequence"/>
</dbReference>
<comment type="similarity">
    <text evidence="2">Belongs to the bacterial solute-binding protein 5 family.</text>
</comment>
<evidence type="ECO:0000256" key="2">
    <source>
        <dbReference type="ARBA" id="ARBA00005695"/>
    </source>
</evidence>
<comment type="caution">
    <text evidence="6">The sequence shown here is derived from an EMBL/GenBank/DDBJ whole genome shotgun (WGS) entry which is preliminary data.</text>
</comment>
<name>A0ABW9G9X1_9GAMM</name>
<dbReference type="Gene3D" id="3.40.190.10">
    <property type="entry name" value="Periplasmic binding protein-like II"/>
    <property type="match status" value="1"/>
</dbReference>
<dbReference type="CDD" id="cd08504">
    <property type="entry name" value="PBP2_OppA"/>
    <property type="match status" value="1"/>
</dbReference>
<dbReference type="InterPro" id="IPR030678">
    <property type="entry name" value="Peptide/Ni-bd"/>
</dbReference>
<evidence type="ECO:0000313" key="6">
    <source>
        <dbReference type="EMBL" id="MFM2486209.1"/>
    </source>
</evidence>
<proteinExistence type="inferred from homology"/>
<feature type="domain" description="Solute-binding protein family 5" evidence="5">
    <location>
        <begin position="83"/>
        <end position="461"/>
    </location>
</feature>
<dbReference type="PANTHER" id="PTHR30290">
    <property type="entry name" value="PERIPLASMIC BINDING COMPONENT OF ABC TRANSPORTER"/>
    <property type="match status" value="1"/>
</dbReference>
<dbReference type="Gene3D" id="3.10.105.10">
    <property type="entry name" value="Dipeptide-binding Protein, Domain 3"/>
    <property type="match status" value="1"/>
</dbReference>
<sequence>MNYKDITMNVKQKSTRLASVFLVLFTAFSLLMSGIASAEQILRIGNMGEPASLDPHHIDGVWESRIVSELFLGLTTQAEDGSIIPGAAKSWKISDKGTVYTFTLRDSKWSDGKPVRAQDFEYAMKRILNPKTAAAYASLLYVIKNAREVNSGQLPVDQLGVKALNDKTLRITLTGPKPYFLALLTHYTTFPLREDVIEKLGHDWAKDSRMVSNGPYKLAQWIPNAQIELVKNNDFYNAKNVAIDKVYFYPQEDRSAMLKRFRAGEVDIVTDFSSSDLTWIKQHLARDVHIAPYLGVYYYPMNMQKNKALKDIRVRKALSMVINRQVITDKVLKSGEIPAYSFVPPNTGTYGQPSYVPWKNLSQGQRIKKAQQLMVEAGYDRSHPLKLTLSYNTSENHKKVAIAVAAMWKSALNVQTELMNTEVKVHYANLKKRNYDVARAGWVGDYNDPQNFLFLLESKNIKNYAGFNDPQYDQLMQKASVEFDMHKRDMLLHKAEQIAMNKMPVIPIFYYISKNLVSPKVQGWKDNVMDVHRIQYMSIKK</sequence>
<dbReference type="PANTHER" id="PTHR30290:SF10">
    <property type="entry name" value="PERIPLASMIC OLIGOPEPTIDE-BINDING PROTEIN-RELATED"/>
    <property type="match status" value="1"/>
</dbReference>
<accession>A0ABW9G9X1</accession>
<evidence type="ECO:0000313" key="7">
    <source>
        <dbReference type="Proteomes" id="UP001629953"/>
    </source>
</evidence>
<protein>
    <submittedName>
        <fullName evidence="6">Peptide ABC transporter substrate-binding protein</fullName>
    </submittedName>
</protein>
<keyword evidence="4" id="KW-0732">Signal</keyword>
<dbReference type="RefSeq" id="WP_408624495.1">
    <property type="nucleotide sequence ID" value="NZ_JBEQCT010000007.1"/>
</dbReference>
<reference evidence="6 7" key="1">
    <citation type="journal article" date="2013" name="Int. J. Syst. Evol. Microbiol.">
        <title>Celerinatantimonas yamalensis sp. nov., a cold-adapted diazotrophic bacterium from a cold permafrost brine.</title>
        <authorList>
            <person name="Shcherbakova V."/>
            <person name="Chuvilskaya N."/>
            <person name="Rivkina E."/>
            <person name="Demidov N."/>
            <person name="Uchaeva V."/>
            <person name="Suetin S."/>
            <person name="Suzina N."/>
            <person name="Gilichinsky D."/>
        </authorList>
    </citation>
    <scope>NUCLEOTIDE SEQUENCE [LARGE SCALE GENOMIC DNA]</scope>
    <source>
        <strain evidence="6 7">C7</strain>
    </source>
</reference>
<organism evidence="6 7">
    <name type="scientific">Celerinatantimonas yamalensis</name>
    <dbReference type="NCBI Taxonomy" id="559956"/>
    <lineage>
        <taxon>Bacteria</taxon>
        <taxon>Pseudomonadati</taxon>
        <taxon>Pseudomonadota</taxon>
        <taxon>Gammaproteobacteria</taxon>
        <taxon>Celerinatantimonadaceae</taxon>
        <taxon>Celerinatantimonas</taxon>
    </lineage>
</organism>
<dbReference type="PIRSF" id="PIRSF002741">
    <property type="entry name" value="MppA"/>
    <property type="match status" value="1"/>
</dbReference>
<dbReference type="Gene3D" id="3.90.76.10">
    <property type="entry name" value="Dipeptide-binding Protein, Domain 1"/>
    <property type="match status" value="1"/>
</dbReference>
<gene>
    <name evidence="6" type="ORF">ABUE30_14250</name>
</gene>
<evidence type="ECO:0000256" key="4">
    <source>
        <dbReference type="ARBA" id="ARBA00022729"/>
    </source>
</evidence>
<dbReference type="Pfam" id="PF00496">
    <property type="entry name" value="SBP_bac_5"/>
    <property type="match status" value="1"/>
</dbReference>
<dbReference type="EMBL" id="JBEQCT010000007">
    <property type="protein sequence ID" value="MFM2486209.1"/>
    <property type="molecule type" value="Genomic_DNA"/>
</dbReference>
<keyword evidence="3" id="KW-0813">Transport</keyword>
<dbReference type="SUPFAM" id="SSF53850">
    <property type="entry name" value="Periplasmic binding protein-like II"/>
    <property type="match status" value="1"/>
</dbReference>
<evidence type="ECO:0000256" key="1">
    <source>
        <dbReference type="ARBA" id="ARBA00004196"/>
    </source>
</evidence>
<dbReference type="InterPro" id="IPR039424">
    <property type="entry name" value="SBP_5"/>
</dbReference>
<evidence type="ECO:0000256" key="3">
    <source>
        <dbReference type="ARBA" id="ARBA00022448"/>
    </source>
</evidence>
<evidence type="ECO:0000259" key="5">
    <source>
        <dbReference type="Pfam" id="PF00496"/>
    </source>
</evidence>
<comment type="subcellular location">
    <subcellularLocation>
        <location evidence="1">Cell envelope</location>
    </subcellularLocation>
</comment>
<keyword evidence="7" id="KW-1185">Reference proteome</keyword>
<dbReference type="InterPro" id="IPR000914">
    <property type="entry name" value="SBP_5_dom"/>
</dbReference>